<dbReference type="GeneID" id="92512879"/>
<dbReference type="EMBL" id="JAFEUZ010000033">
    <property type="protein sequence ID" value="KAG5469569.1"/>
    <property type="molecule type" value="Genomic_DNA"/>
</dbReference>
<accession>A0A836GCF8</accession>
<evidence type="ECO:0000313" key="1">
    <source>
        <dbReference type="EMBL" id="KAG5469569.1"/>
    </source>
</evidence>
<organism evidence="1 2">
    <name type="scientific">Leishmania martiniquensis</name>
    <dbReference type="NCBI Taxonomy" id="1580590"/>
    <lineage>
        <taxon>Eukaryota</taxon>
        <taxon>Discoba</taxon>
        <taxon>Euglenozoa</taxon>
        <taxon>Kinetoplastea</taxon>
        <taxon>Metakinetoplastina</taxon>
        <taxon>Trypanosomatida</taxon>
        <taxon>Trypanosomatidae</taxon>
        <taxon>Leishmaniinae</taxon>
        <taxon>Leishmania</taxon>
    </lineage>
</organism>
<sequence>MGSVYSIFRCVGASPLALHRPSTSSAEGKEVNLCHASEVSEKTLFCNPSPFHRVSTSSGARELSNPSSSLPLSVWMTPPLGHLLLFSGVSTNRKTAPRQGSWRRRATAHVHSVSDPRGRDRSVDFSAQTYQTFFELAVDERRIKFWQQKRLC</sequence>
<comment type="caution">
    <text evidence="1">The sequence shown here is derived from an EMBL/GenBank/DDBJ whole genome shotgun (WGS) entry which is preliminary data.</text>
</comment>
<protein>
    <submittedName>
        <fullName evidence="1">Uncharacterized protein</fullName>
    </submittedName>
</protein>
<dbReference type="AlphaFoldDB" id="A0A836GCF8"/>
<evidence type="ECO:0000313" key="2">
    <source>
        <dbReference type="Proteomes" id="UP000673552"/>
    </source>
</evidence>
<keyword evidence="2" id="KW-1185">Reference proteome</keyword>
<reference evidence="2" key="2">
    <citation type="journal article" date="2021" name="Sci. Data">
        <title>Chromosome-scale genome sequencing, assembly and annotation of six genomes from subfamily Leishmaniinae.</title>
        <authorList>
            <person name="Almutairi H."/>
            <person name="Urbaniak M.D."/>
            <person name="Bates M.D."/>
            <person name="Jariyapan N."/>
            <person name="Kwakye-Nuako G."/>
            <person name="Thomaz Soccol V."/>
            <person name="Al-Salem W.S."/>
            <person name="Dillon R.J."/>
            <person name="Bates P.A."/>
            <person name="Gatherer D."/>
        </authorList>
    </citation>
    <scope>NUCLEOTIDE SEQUENCE [LARGE SCALE GENOMIC DNA]</scope>
</reference>
<gene>
    <name evidence="1" type="ORF">LSCM1_02794</name>
</gene>
<dbReference type="RefSeq" id="XP_067175742.1">
    <property type="nucleotide sequence ID" value="XM_067320367.1"/>
</dbReference>
<dbReference type="Proteomes" id="UP000673552">
    <property type="component" value="Unassembled WGS sequence"/>
</dbReference>
<proteinExistence type="predicted"/>
<dbReference type="KEGG" id="lmat:92512879"/>
<name>A0A836GCF8_9TRYP</name>
<reference evidence="2" key="1">
    <citation type="journal article" date="2021" name="Microbiol. Resour. Announc.">
        <title>LGAAP: Leishmaniinae Genome Assembly and Annotation Pipeline.</title>
        <authorList>
            <person name="Almutairi H."/>
            <person name="Urbaniak M.D."/>
            <person name="Bates M.D."/>
            <person name="Jariyapan N."/>
            <person name="Kwakye-Nuako G."/>
            <person name="Thomaz-Soccol V."/>
            <person name="Al-Salem W.S."/>
            <person name="Dillon R.J."/>
            <person name="Bates P.A."/>
            <person name="Gatherer D."/>
        </authorList>
    </citation>
    <scope>NUCLEOTIDE SEQUENCE [LARGE SCALE GENOMIC DNA]</scope>
</reference>